<dbReference type="SUPFAM" id="SSF52091">
    <property type="entry name" value="SpoIIaa-like"/>
    <property type="match status" value="1"/>
</dbReference>
<dbReference type="InterPro" id="IPR038396">
    <property type="entry name" value="SpoIIAA-like_sf"/>
</dbReference>
<dbReference type="Proteomes" id="UP000630142">
    <property type="component" value="Unassembled WGS sequence"/>
</dbReference>
<dbReference type="Pfam" id="PF11964">
    <property type="entry name" value="SpoIIAA-like"/>
    <property type="match status" value="1"/>
</dbReference>
<name>A0A8J3DNT9_9HYPH</name>
<evidence type="ECO:0000313" key="1">
    <source>
        <dbReference type="EMBL" id="GHD10719.1"/>
    </source>
</evidence>
<evidence type="ECO:0000313" key="2">
    <source>
        <dbReference type="Proteomes" id="UP000630142"/>
    </source>
</evidence>
<dbReference type="InterPro" id="IPR021866">
    <property type="entry name" value="SpoIIAA-like"/>
</dbReference>
<proteinExistence type="predicted"/>
<dbReference type="AlphaFoldDB" id="A0A8J3DNT9"/>
<reference evidence="1" key="1">
    <citation type="journal article" date="2014" name="Int. J. Syst. Evol. Microbiol.">
        <title>Complete genome sequence of Corynebacterium casei LMG S-19264T (=DSM 44701T), isolated from a smear-ripened cheese.</title>
        <authorList>
            <consortium name="US DOE Joint Genome Institute (JGI-PGF)"/>
            <person name="Walter F."/>
            <person name="Albersmeier A."/>
            <person name="Kalinowski J."/>
            <person name="Ruckert C."/>
        </authorList>
    </citation>
    <scope>NUCLEOTIDE SEQUENCE</scope>
    <source>
        <strain evidence="1">KCTC 42249</strain>
    </source>
</reference>
<reference evidence="1" key="2">
    <citation type="submission" date="2020-09" db="EMBL/GenBank/DDBJ databases">
        <authorList>
            <person name="Sun Q."/>
            <person name="Kim S."/>
        </authorList>
    </citation>
    <scope>NUCLEOTIDE SEQUENCE</scope>
    <source>
        <strain evidence="1">KCTC 42249</strain>
    </source>
</reference>
<dbReference type="EMBL" id="BMZQ01000001">
    <property type="protein sequence ID" value="GHD10719.1"/>
    <property type="molecule type" value="Genomic_DNA"/>
</dbReference>
<dbReference type="Gene3D" id="3.40.50.10600">
    <property type="entry name" value="SpoIIaa-like domains"/>
    <property type="match status" value="1"/>
</dbReference>
<accession>A0A8J3DNT9</accession>
<protein>
    <submittedName>
        <fullName evidence="1">STAS/SEC14 domain-containing protein</fullName>
    </submittedName>
</protein>
<sequence length="136" mass="15110">MPSSLNAVPAVRRIETDRTDLFACEITGHVSAADLENLYGLLEGAYALHPRIDVLVHFTNYEGVDWSELSDDTKKEGQEHANAHIRKCASIGGPDWVSHFSGFFAPSIDVELKRFEEDEAEQAWAWVGATPKPLDI</sequence>
<dbReference type="InterPro" id="IPR036513">
    <property type="entry name" value="STAS_dom_sf"/>
</dbReference>
<keyword evidence="2" id="KW-1185">Reference proteome</keyword>
<dbReference type="RefSeq" id="WP_189502644.1">
    <property type="nucleotide sequence ID" value="NZ_BMZQ01000001.1"/>
</dbReference>
<organism evidence="1 2">
    <name type="scientific">Tianweitania populi</name>
    <dbReference type="NCBI Taxonomy" id="1607949"/>
    <lineage>
        <taxon>Bacteria</taxon>
        <taxon>Pseudomonadati</taxon>
        <taxon>Pseudomonadota</taxon>
        <taxon>Alphaproteobacteria</taxon>
        <taxon>Hyphomicrobiales</taxon>
        <taxon>Phyllobacteriaceae</taxon>
        <taxon>Tianweitania</taxon>
    </lineage>
</organism>
<comment type="caution">
    <text evidence="1">The sequence shown here is derived from an EMBL/GenBank/DDBJ whole genome shotgun (WGS) entry which is preliminary data.</text>
</comment>
<gene>
    <name evidence="1" type="ORF">GCM10016234_12950</name>
</gene>